<dbReference type="Proteomes" id="UP000664617">
    <property type="component" value="Unassembled WGS sequence"/>
</dbReference>
<dbReference type="EMBL" id="JAFMPK010000043">
    <property type="protein sequence ID" value="MBO0609507.1"/>
    <property type="molecule type" value="Genomic_DNA"/>
</dbReference>
<dbReference type="GO" id="GO:0008168">
    <property type="term" value="F:methyltransferase activity"/>
    <property type="evidence" value="ECO:0007669"/>
    <property type="project" value="UniProtKB-KW"/>
</dbReference>
<name>A0ABS3I8Z3_9MICO</name>
<dbReference type="GO" id="GO:0032259">
    <property type="term" value="P:methylation"/>
    <property type="evidence" value="ECO:0007669"/>
    <property type="project" value="UniProtKB-KW"/>
</dbReference>
<keyword evidence="2" id="KW-0489">Methyltransferase</keyword>
<gene>
    <name evidence="2" type="ORF">J0911_10745</name>
</gene>
<dbReference type="PANTHER" id="PTHR42912">
    <property type="entry name" value="METHYLTRANSFERASE"/>
    <property type="match status" value="1"/>
</dbReference>
<reference evidence="2 3" key="1">
    <citation type="submission" date="2021-03" db="EMBL/GenBank/DDBJ databases">
        <authorList>
            <person name="Xin L."/>
        </authorList>
    </citation>
    <scope>NUCLEOTIDE SEQUENCE [LARGE SCALE GENOMIC DNA]</scope>
    <source>
        <strain evidence="2 3">XHU 5031</strain>
    </source>
</reference>
<dbReference type="RefSeq" id="WP_207275460.1">
    <property type="nucleotide sequence ID" value="NZ_JAFMPK010000043.1"/>
</dbReference>
<evidence type="ECO:0000313" key="2">
    <source>
        <dbReference type="EMBL" id="MBO0609507.1"/>
    </source>
</evidence>
<sequence>MSTPPDVRIVDGTDPETAGRAFLPGLGKHWLTPLFDVTARLFRMRRRYARTVELAGIRNGESVLDVGCGTGGLLLAVLDAVPGARVTGLDPDSRALELAARKLRRAGRGATLVRGFADRLPADDGTVDHVISSMALHHVPDTERPAFAREVVRVLRPGGRVTILDVVGGGEPGAGDHGDAHHGGGPGHLWKHLTAPLRPRSETGQVAAGPLGAGIPGLLADAGLENARELAHEEGPMGRLSYVRATAG</sequence>
<dbReference type="Pfam" id="PF13649">
    <property type="entry name" value="Methyltransf_25"/>
    <property type="match status" value="1"/>
</dbReference>
<dbReference type="InterPro" id="IPR041698">
    <property type="entry name" value="Methyltransf_25"/>
</dbReference>
<dbReference type="CDD" id="cd02440">
    <property type="entry name" value="AdoMet_MTases"/>
    <property type="match status" value="1"/>
</dbReference>
<keyword evidence="2" id="KW-0808">Transferase</keyword>
<comment type="caution">
    <text evidence="2">The sequence shown here is derived from an EMBL/GenBank/DDBJ whole genome shotgun (WGS) entry which is preliminary data.</text>
</comment>
<dbReference type="Gene3D" id="3.40.50.150">
    <property type="entry name" value="Vaccinia Virus protein VP39"/>
    <property type="match status" value="1"/>
</dbReference>
<accession>A0ABS3I8Z3</accession>
<dbReference type="InterPro" id="IPR050508">
    <property type="entry name" value="Methyltransf_Superfamily"/>
</dbReference>
<evidence type="ECO:0000259" key="1">
    <source>
        <dbReference type="Pfam" id="PF13649"/>
    </source>
</evidence>
<dbReference type="SUPFAM" id="SSF53335">
    <property type="entry name" value="S-adenosyl-L-methionine-dependent methyltransferases"/>
    <property type="match status" value="1"/>
</dbReference>
<feature type="domain" description="Methyltransferase" evidence="1">
    <location>
        <begin position="63"/>
        <end position="159"/>
    </location>
</feature>
<organism evidence="2 3">
    <name type="scientific">Myceligenerans salitolerans</name>
    <dbReference type="NCBI Taxonomy" id="1230528"/>
    <lineage>
        <taxon>Bacteria</taxon>
        <taxon>Bacillati</taxon>
        <taxon>Actinomycetota</taxon>
        <taxon>Actinomycetes</taxon>
        <taxon>Micrococcales</taxon>
        <taxon>Promicromonosporaceae</taxon>
        <taxon>Myceligenerans</taxon>
    </lineage>
</organism>
<dbReference type="InterPro" id="IPR029063">
    <property type="entry name" value="SAM-dependent_MTases_sf"/>
</dbReference>
<evidence type="ECO:0000313" key="3">
    <source>
        <dbReference type="Proteomes" id="UP000664617"/>
    </source>
</evidence>
<protein>
    <submittedName>
        <fullName evidence="2">Class I SAM-dependent methyltransferase</fullName>
    </submittedName>
</protein>
<dbReference type="PANTHER" id="PTHR42912:SF93">
    <property type="entry name" value="N6-ADENOSINE-METHYLTRANSFERASE TMT1A"/>
    <property type="match status" value="1"/>
</dbReference>
<keyword evidence="3" id="KW-1185">Reference proteome</keyword>
<proteinExistence type="predicted"/>
<reference evidence="3" key="2">
    <citation type="submission" date="2023-07" db="EMBL/GenBank/DDBJ databases">
        <title>Myceligenerans salitolerans sp. nov., a halotolerant actinomycete isolated from a salt lake in Xinjiang, China.</title>
        <authorList>
            <person name="Guan T."/>
        </authorList>
    </citation>
    <scope>NUCLEOTIDE SEQUENCE [LARGE SCALE GENOMIC DNA]</scope>
    <source>
        <strain evidence="3">XHU 5031</strain>
    </source>
</reference>